<name>A0AAN6NDU4_9PEZI</name>
<dbReference type="InterPro" id="IPR008963">
    <property type="entry name" value="Purple_acid_Pase-like_N"/>
</dbReference>
<keyword evidence="9" id="KW-1185">Reference proteome</keyword>
<protein>
    <recommendedName>
        <fullName evidence="4">Purple acid phosphatase</fullName>
        <ecNumber evidence="4">3.1.3.2</ecNumber>
    </recommendedName>
</protein>
<evidence type="ECO:0000256" key="3">
    <source>
        <dbReference type="ARBA" id="ARBA00023180"/>
    </source>
</evidence>
<dbReference type="SUPFAM" id="SSF56300">
    <property type="entry name" value="Metallo-dependent phosphatases"/>
    <property type="match status" value="1"/>
</dbReference>
<dbReference type="InterPro" id="IPR004843">
    <property type="entry name" value="Calcineurin-like_PHP"/>
</dbReference>
<feature type="domain" description="Purple acid phosphatase N-terminal" evidence="7">
    <location>
        <begin position="83"/>
        <end position="187"/>
    </location>
</feature>
<dbReference type="GO" id="GO:0003993">
    <property type="term" value="F:acid phosphatase activity"/>
    <property type="evidence" value="ECO:0007669"/>
    <property type="project" value="UniProtKB-EC"/>
</dbReference>
<dbReference type="PANTHER" id="PTHR22953:SF153">
    <property type="entry name" value="PURPLE ACID PHOSPHATASE"/>
    <property type="match status" value="1"/>
</dbReference>
<proteinExistence type="inferred from homology"/>
<dbReference type="Pfam" id="PF16656">
    <property type="entry name" value="Pur_ac_phosph_N"/>
    <property type="match status" value="1"/>
</dbReference>
<dbReference type="InterPro" id="IPR015914">
    <property type="entry name" value="PAPs_N"/>
</dbReference>
<sequence length="621" mass="67638">MQAITASVVAGVFLLARSAETAPAPAIDDRYPYTGPAVPVGDWVDPTVQGNGKGFPRLVEPPAVQPATANPSNNINVIALSYVPNGVNIHYQTPFGLGVDPTVRWGTNPQKLGCLASGNTSTQVLPKTPRADVADGDFGTATIAHLLAQSQFFHDVPIEDLKADTTYYYQIPAANGTTASEVLSFTTARAAGDPSPFSVAVLNDMGYTNARGTFREISKAVDAGEVAFAWHGGDISYADDWYSGILPCADDWPVCYNGTSTELPGTGPVPPEYKVPLPKGEVPNQGGPQGGDMSVLYESNWDLWQQWTNNLTTRVPYMVLPGNHEAACAEFDGPGNVLTAYLNDDKSNATAAKSNLTYYSCPPSQRNFTAYQHRFRMPGRETGGVGNFWYSFDYGLAHFVAIDGETDYAGSPEWPFARDVKEGETLPTTGQTFITDSGPFGTVEDGKINDNKAYAQYKWFKKDLASVDRTKTPWLIVMSHRPMYSSQVSSYQKVIRQAFEELMLEHHADAYLSGHIHWYERLFPLGANGTIDATSIKDNKTYYTNPGKSMTHIINGMAGNIESHSTLSAGAEVLNITAVLDQEHYGFSKLTIINSTALKWEFIKGDDGSIGDELTLIKRRP</sequence>
<evidence type="ECO:0000259" key="6">
    <source>
        <dbReference type="Pfam" id="PF14008"/>
    </source>
</evidence>
<dbReference type="Pfam" id="PF14008">
    <property type="entry name" value="Metallophos_C"/>
    <property type="match status" value="1"/>
</dbReference>
<dbReference type="EMBL" id="MU853762">
    <property type="protein sequence ID" value="KAK3943945.1"/>
    <property type="molecule type" value="Genomic_DNA"/>
</dbReference>
<evidence type="ECO:0000313" key="8">
    <source>
        <dbReference type="EMBL" id="KAK3943945.1"/>
    </source>
</evidence>
<feature type="domain" description="Purple acid phosphatase C-terminal" evidence="6">
    <location>
        <begin position="550"/>
        <end position="613"/>
    </location>
</feature>
<evidence type="ECO:0000256" key="1">
    <source>
        <dbReference type="ARBA" id="ARBA00022729"/>
    </source>
</evidence>
<keyword evidence="2 4" id="KW-0378">Hydrolase</keyword>
<dbReference type="Proteomes" id="UP001303473">
    <property type="component" value="Unassembled WGS sequence"/>
</dbReference>
<evidence type="ECO:0000313" key="9">
    <source>
        <dbReference type="Proteomes" id="UP001303473"/>
    </source>
</evidence>
<keyword evidence="3" id="KW-0325">Glycoprotein</keyword>
<dbReference type="CDD" id="cd00839">
    <property type="entry name" value="MPP_PAPs"/>
    <property type="match status" value="1"/>
</dbReference>
<evidence type="ECO:0000256" key="4">
    <source>
        <dbReference type="RuleBase" id="RU361203"/>
    </source>
</evidence>
<dbReference type="PIRSF" id="PIRSF000900">
    <property type="entry name" value="Acid_Ptase_Asper"/>
    <property type="match status" value="1"/>
</dbReference>
<comment type="catalytic activity">
    <reaction evidence="4">
        <text>a phosphate monoester + H2O = an alcohol + phosphate</text>
        <dbReference type="Rhea" id="RHEA:15017"/>
        <dbReference type="ChEBI" id="CHEBI:15377"/>
        <dbReference type="ChEBI" id="CHEBI:30879"/>
        <dbReference type="ChEBI" id="CHEBI:43474"/>
        <dbReference type="ChEBI" id="CHEBI:67140"/>
        <dbReference type="EC" id="3.1.3.2"/>
    </reaction>
</comment>
<dbReference type="Gene3D" id="2.60.40.380">
    <property type="entry name" value="Purple acid phosphatase-like, N-terminal"/>
    <property type="match status" value="1"/>
</dbReference>
<dbReference type="InterPro" id="IPR025733">
    <property type="entry name" value="PAPs_C"/>
</dbReference>
<dbReference type="Pfam" id="PF00149">
    <property type="entry name" value="Metallophos"/>
    <property type="match status" value="1"/>
</dbReference>
<dbReference type="PANTHER" id="PTHR22953">
    <property type="entry name" value="ACID PHOSPHATASE RELATED"/>
    <property type="match status" value="1"/>
</dbReference>
<evidence type="ECO:0000259" key="5">
    <source>
        <dbReference type="Pfam" id="PF00149"/>
    </source>
</evidence>
<dbReference type="InterPro" id="IPR041792">
    <property type="entry name" value="MPP_PAP"/>
</dbReference>
<feature type="chain" id="PRO_5042665133" description="Purple acid phosphatase" evidence="4">
    <location>
        <begin position="22"/>
        <end position="621"/>
    </location>
</feature>
<organism evidence="8 9">
    <name type="scientific">Diplogelasinospora grovesii</name>
    <dbReference type="NCBI Taxonomy" id="303347"/>
    <lineage>
        <taxon>Eukaryota</taxon>
        <taxon>Fungi</taxon>
        <taxon>Dikarya</taxon>
        <taxon>Ascomycota</taxon>
        <taxon>Pezizomycotina</taxon>
        <taxon>Sordariomycetes</taxon>
        <taxon>Sordariomycetidae</taxon>
        <taxon>Sordariales</taxon>
        <taxon>Diplogelasinosporaceae</taxon>
        <taxon>Diplogelasinospora</taxon>
    </lineage>
</organism>
<comment type="similarity">
    <text evidence="4">Belongs to the metallophosphoesterase superfamily. Purple acid phosphatase family.</text>
</comment>
<evidence type="ECO:0000259" key="7">
    <source>
        <dbReference type="Pfam" id="PF16656"/>
    </source>
</evidence>
<accession>A0AAN6NDU4</accession>
<dbReference type="SUPFAM" id="SSF49363">
    <property type="entry name" value="Purple acid phosphatase, N-terminal domain"/>
    <property type="match status" value="1"/>
</dbReference>
<dbReference type="InterPro" id="IPR014390">
    <property type="entry name" value="Acid_Pase_Asper"/>
</dbReference>
<comment type="caution">
    <text evidence="8">The sequence shown here is derived from an EMBL/GenBank/DDBJ whole genome shotgun (WGS) entry which is preliminary data.</text>
</comment>
<dbReference type="EC" id="3.1.3.2" evidence="4"/>
<dbReference type="GO" id="GO:0046872">
    <property type="term" value="F:metal ion binding"/>
    <property type="evidence" value="ECO:0007669"/>
    <property type="project" value="InterPro"/>
</dbReference>
<keyword evidence="1 4" id="KW-0732">Signal</keyword>
<dbReference type="InterPro" id="IPR039331">
    <property type="entry name" value="PAPs-like"/>
</dbReference>
<feature type="domain" description="Calcineurin-like phosphoesterase" evidence="5">
    <location>
        <begin position="291"/>
        <end position="519"/>
    </location>
</feature>
<dbReference type="AlphaFoldDB" id="A0AAN6NDU4"/>
<evidence type="ECO:0000256" key="2">
    <source>
        <dbReference type="ARBA" id="ARBA00022801"/>
    </source>
</evidence>
<gene>
    <name evidence="8" type="ORF">QBC46DRAFT_416810</name>
</gene>
<reference evidence="9" key="1">
    <citation type="journal article" date="2023" name="Mol. Phylogenet. Evol.">
        <title>Genome-scale phylogeny and comparative genomics of the fungal order Sordariales.</title>
        <authorList>
            <person name="Hensen N."/>
            <person name="Bonometti L."/>
            <person name="Westerberg I."/>
            <person name="Brannstrom I.O."/>
            <person name="Guillou S."/>
            <person name="Cros-Aarteil S."/>
            <person name="Calhoun S."/>
            <person name="Haridas S."/>
            <person name="Kuo A."/>
            <person name="Mondo S."/>
            <person name="Pangilinan J."/>
            <person name="Riley R."/>
            <person name="LaButti K."/>
            <person name="Andreopoulos B."/>
            <person name="Lipzen A."/>
            <person name="Chen C."/>
            <person name="Yan M."/>
            <person name="Daum C."/>
            <person name="Ng V."/>
            <person name="Clum A."/>
            <person name="Steindorff A."/>
            <person name="Ohm R.A."/>
            <person name="Martin F."/>
            <person name="Silar P."/>
            <person name="Natvig D.O."/>
            <person name="Lalanne C."/>
            <person name="Gautier V."/>
            <person name="Ament-Velasquez S.L."/>
            <person name="Kruys A."/>
            <person name="Hutchinson M.I."/>
            <person name="Powell A.J."/>
            <person name="Barry K."/>
            <person name="Miller A.N."/>
            <person name="Grigoriev I.V."/>
            <person name="Debuchy R."/>
            <person name="Gladieux P."/>
            <person name="Hiltunen Thoren M."/>
            <person name="Johannesson H."/>
        </authorList>
    </citation>
    <scope>NUCLEOTIDE SEQUENCE [LARGE SCALE GENOMIC DNA]</scope>
    <source>
        <strain evidence="9">CBS 340.73</strain>
    </source>
</reference>
<dbReference type="Gene3D" id="3.60.21.10">
    <property type="match status" value="1"/>
</dbReference>
<feature type="signal peptide" evidence="4">
    <location>
        <begin position="1"/>
        <end position="21"/>
    </location>
</feature>
<dbReference type="InterPro" id="IPR029052">
    <property type="entry name" value="Metallo-depent_PP-like"/>
</dbReference>